<reference evidence="9" key="1">
    <citation type="submission" date="2020-05" db="EMBL/GenBank/DDBJ databases">
        <authorList>
            <person name="Chiriac C."/>
            <person name="Salcher M."/>
            <person name="Ghai R."/>
            <person name="Kavagutti S V."/>
        </authorList>
    </citation>
    <scope>NUCLEOTIDE SEQUENCE</scope>
</reference>
<dbReference type="InterPro" id="IPR004662">
    <property type="entry name" value="AcgluKinase_fam"/>
</dbReference>
<dbReference type="InterPro" id="IPR001057">
    <property type="entry name" value="Glu/AcGlu_kinase"/>
</dbReference>
<comment type="pathway">
    <text evidence="7">Amino-acid biosynthesis.</text>
</comment>
<dbReference type="SUPFAM" id="SSF53633">
    <property type="entry name" value="Carbamate kinase-like"/>
    <property type="match status" value="1"/>
</dbReference>
<evidence type="ECO:0000256" key="7">
    <source>
        <dbReference type="ARBA" id="ARBA00029440"/>
    </source>
</evidence>
<keyword evidence="2" id="KW-0028">Amino-acid biosynthesis</keyword>
<keyword evidence="3" id="KW-0808">Transferase</keyword>
<keyword evidence="5" id="KW-0418">Kinase</keyword>
<dbReference type="PIRSF" id="PIRSF000728">
    <property type="entry name" value="NAGK"/>
    <property type="match status" value="1"/>
</dbReference>
<evidence type="ECO:0000259" key="8">
    <source>
        <dbReference type="Pfam" id="PF00696"/>
    </source>
</evidence>
<dbReference type="GO" id="GO:0003991">
    <property type="term" value="F:acetylglutamate kinase activity"/>
    <property type="evidence" value="ECO:0007669"/>
    <property type="project" value="TreeGrafter"/>
</dbReference>
<dbReference type="GO" id="GO:0005737">
    <property type="term" value="C:cytoplasm"/>
    <property type="evidence" value="ECO:0007669"/>
    <property type="project" value="InterPro"/>
</dbReference>
<evidence type="ECO:0000256" key="4">
    <source>
        <dbReference type="ARBA" id="ARBA00022741"/>
    </source>
</evidence>
<dbReference type="InterPro" id="IPR001048">
    <property type="entry name" value="Asp/Glu/Uridylate_kinase"/>
</dbReference>
<evidence type="ECO:0000256" key="1">
    <source>
        <dbReference type="ARBA" id="ARBA00022571"/>
    </source>
</evidence>
<name>A0A6J6Q1A3_9ZZZZ</name>
<dbReference type="CDD" id="cd04238">
    <property type="entry name" value="AAK_NAGK-like"/>
    <property type="match status" value="1"/>
</dbReference>
<dbReference type="PRINTS" id="PR00474">
    <property type="entry name" value="GLU5KINASE"/>
</dbReference>
<dbReference type="InterPro" id="IPR036393">
    <property type="entry name" value="AceGlu_kinase-like_sf"/>
</dbReference>
<protein>
    <submittedName>
        <fullName evidence="9">Unannotated protein</fullName>
    </submittedName>
</protein>
<keyword evidence="1" id="KW-0055">Arginine biosynthesis</keyword>
<proteinExistence type="predicted"/>
<dbReference type="NCBIfam" id="TIGR00761">
    <property type="entry name" value="argB"/>
    <property type="match status" value="1"/>
</dbReference>
<keyword evidence="4" id="KW-0547">Nucleotide-binding</keyword>
<feature type="domain" description="Aspartate/glutamate/uridylate kinase" evidence="8">
    <location>
        <begin position="3"/>
        <end position="234"/>
    </location>
</feature>
<evidence type="ECO:0000256" key="3">
    <source>
        <dbReference type="ARBA" id="ARBA00022679"/>
    </source>
</evidence>
<dbReference type="Gene3D" id="3.40.1160.10">
    <property type="entry name" value="Acetylglutamate kinase-like"/>
    <property type="match status" value="1"/>
</dbReference>
<keyword evidence="6" id="KW-0067">ATP-binding</keyword>
<dbReference type="PANTHER" id="PTHR23342:SF0">
    <property type="entry name" value="N-ACETYLGLUTAMATE SYNTHASE, MITOCHONDRIAL"/>
    <property type="match status" value="1"/>
</dbReference>
<dbReference type="Pfam" id="PF00696">
    <property type="entry name" value="AA_kinase"/>
    <property type="match status" value="1"/>
</dbReference>
<organism evidence="9">
    <name type="scientific">freshwater metagenome</name>
    <dbReference type="NCBI Taxonomy" id="449393"/>
    <lineage>
        <taxon>unclassified sequences</taxon>
        <taxon>metagenomes</taxon>
        <taxon>ecological metagenomes</taxon>
    </lineage>
</organism>
<evidence type="ECO:0000256" key="2">
    <source>
        <dbReference type="ARBA" id="ARBA00022605"/>
    </source>
</evidence>
<dbReference type="AlphaFoldDB" id="A0A6J6Q1A3"/>
<gene>
    <name evidence="9" type="ORF">UFOPK2598_00667</name>
</gene>
<sequence length="256" mass="26835">MFLFKYGGHAISNNDGIDPALEVLAKLIKAGEQIVIVHGGGPAINRELEVHGVKSEMIGGLRKTTPEVFEIVQRTLCGEVLRKLVNQLISLGINAVGISAGDGHLTRAEIADPNLGLVGELVSTNPKFLFDLLGSGFTPVIAPISITKQGTAVNMNADIVAGALGGAMLAKTVLFSTDVAGIYRNWPDTESLIEAICVDELVAISKDFRDGMIPKAQAAINAISSGAKSVRIFDGREAKNIEAAIAGKLGTLVVPK</sequence>
<evidence type="ECO:0000256" key="6">
    <source>
        <dbReference type="ARBA" id="ARBA00022840"/>
    </source>
</evidence>
<dbReference type="PANTHER" id="PTHR23342">
    <property type="entry name" value="N-ACETYLGLUTAMATE SYNTHASE"/>
    <property type="match status" value="1"/>
</dbReference>
<accession>A0A6J6Q1A3</accession>
<evidence type="ECO:0000313" key="9">
    <source>
        <dbReference type="EMBL" id="CAB4702538.1"/>
    </source>
</evidence>
<dbReference type="EMBL" id="CAEZXV010000055">
    <property type="protein sequence ID" value="CAB4702538.1"/>
    <property type="molecule type" value="Genomic_DNA"/>
</dbReference>
<dbReference type="GO" id="GO:0005524">
    <property type="term" value="F:ATP binding"/>
    <property type="evidence" value="ECO:0007669"/>
    <property type="project" value="UniProtKB-KW"/>
</dbReference>
<evidence type="ECO:0000256" key="5">
    <source>
        <dbReference type="ARBA" id="ARBA00022777"/>
    </source>
</evidence>
<dbReference type="GO" id="GO:0006526">
    <property type="term" value="P:L-arginine biosynthetic process"/>
    <property type="evidence" value="ECO:0007669"/>
    <property type="project" value="UniProtKB-KW"/>
</dbReference>